<dbReference type="OrthoDB" id="9802377at2"/>
<evidence type="ECO:0000256" key="6">
    <source>
        <dbReference type="ARBA" id="ARBA00022643"/>
    </source>
</evidence>
<feature type="binding site" evidence="11">
    <location>
        <begin position="329"/>
        <end position="330"/>
    </location>
    <ligand>
        <name>FMN</name>
        <dbReference type="ChEBI" id="CHEBI:58210"/>
    </ligand>
</feature>
<dbReference type="InterPro" id="IPR012135">
    <property type="entry name" value="Dihydroorotate_DH_1_2"/>
</dbReference>
<evidence type="ECO:0000313" key="14">
    <source>
        <dbReference type="Proteomes" id="UP000280935"/>
    </source>
</evidence>
<feature type="binding site" evidence="11">
    <location>
        <position position="256"/>
    </location>
    <ligand>
        <name>FMN</name>
        <dbReference type="ChEBI" id="CHEBI:58210"/>
    </ligand>
</feature>
<dbReference type="GO" id="GO:0006207">
    <property type="term" value="P:'de novo' pyrimidine nucleobase biosynthetic process"/>
    <property type="evidence" value="ECO:0007669"/>
    <property type="project" value="UniProtKB-UniRule"/>
</dbReference>
<feature type="binding site" evidence="11">
    <location>
        <begin position="257"/>
        <end position="258"/>
    </location>
    <ligand>
        <name>substrate</name>
    </ligand>
</feature>
<keyword evidence="11" id="KW-1003">Cell membrane</keyword>
<dbReference type="InterPro" id="IPR005719">
    <property type="entry name" value="Dihydroorotate_DH_2"/>
</dbReference>
<dbReference type="RefSeq" id="WP_125226795.1">
    <property type="nucleotide sequence ID" value="NZ_RQYT01000002.1"/>
</dbReference>
<dbReference type="UniPathway" id="UPA00070">
    <property type="reaction ID" value="UER00946"/>
</dbReference>
<feature type="binding site" evidence="11">
    <location>
        <position position="94"/>
    </location>
    <ligand>
        <name>FMN</name>
        <dbReference type="ChEBI" id="CHEBI:58210"/>
    </ligand>
</feature>
<comment type="cofactor">
    <cofactor evidence="11">
        <name>FMN</name>
        <dbReference type="ChEBI" id="CHEBI:58210"/>
    </cofactor>
    <text evidence="11">Binds 1 FMN per subunit.</text>
</comment>
<dbReference type="AlphaFoldDB" id="A0A3P1X362"/>
<dbReference type="EC" id="1.3.5.2" evidence="11"/>
<feature type="binding site" evidence="11">
    <location>
        <begin position="119"/>
        <end position="123"/>
    </location>
    <ligand>
        <name>substrate</name>
    </ligand>
</feature>
<dbReference type="CDD" id="cd04738">
    <property type="entry name" value="DHOD_2_like"/>
    <property type="match status" value="1"/>
</dbReference>
<dbReference type="GO" id="GO:0044205">
    <property type="term" value="P:'de novo' UMP biosynthetic process"/>
    <property type="evidence" value="ECO:0007669"/>
    <property type="project" value="UniProtKB-UniRule"/>
</dbReference>
<dbReference type="Proteomes" id="UP000280935">
    <property type="component" value="Unassembled WGS sequence"/>
</dbReference>
<organism evidence="13 14">
    <name type="scientific">Arachnia propionica</name>
    <dbReference type="NCBI Taxonomy" id="1750"/>
    <lineage>
        <taxon>Bacteria</taxon>
        <taxon>Bacillati</taxon>
        <taxon>Actinomycetota</taxon>
        <taxon>Actinomycetes</taxon>
        <taxon>Propionibacteriales</taxon>
        <taxon>Propionibacteriaceae</taxon>
        <taxon>Arachnia</taxon>
    </lineage>
</organism>
<feature type="binding site" evidence="11">
    <location>
        <position position="308"/>
    </location>
    <ligand>
        <name>FMN</name>
        <dbReference type="ChEBI" id="CHEBI:58210"/>
    </ligand>
</feature>
<evidence type="ECO:0000256" key="7">
    <source>
        <dbReference type="ARBA" id="ARBA00022975"/>
    </source>
</evidence>
<feature type="binding site" evidence="11">
    <location>
        <position position="187"/>
    </location>
    <ligand>
        <name>substrate</name>
    </ligand>
</feature>
<name>A0A3P1X362_9ACTN</name>
<dbReference type="PROSITE" id="PS00911">
    <property type="entry name" value="DHODEHASE_1"/>
    <property type="match status" value="1"/>
</dbReference>
<dbReference type="SUPFAM" id="SSF51395">
    <property type="entry name" value="FMN-linked oxidoreductases"/>
    <property type="match status" value="1"/>
</dbReference>
<dbReference type="Pfam" id="PF01180">
    <property type="entry name" value="DHO_dh"/>
    <property type="match status" value="1"/>
</dbReference>
<gene>
    <name evidence="11" type="primary">pyrD</name>
    <name evidence="13" type="ORF">EII35_02055</name>
</gene>
<dbReference type="PIRSF" id="PIRSF000164">
    <property type="entry name" value="DHO_oxidase"/>
    <property type="match status" value="1"/>
</dbReference>
<comment type="caution">
    <text evidence="13">The sequence shown here is derived from an EMBL/GenBank/DDBJ whole genome shotgun (WGS) entry which is preliminary data.</text>
</comment>
<evidence type="ECO:0000256" key="3">
    <source>
        <dbReference type="ARBA" id="ARBA00005161"/>
    </source>
</evidence>
<dbReference type="NCBIfam" id="NF003652">
    <property type="entry name" value="PRK05286.2-5"/>
    <property type="match status" value="1"/>
</dbReference>
<feature type="domain" description="Dihydroorotate dehydrogenase catalytic" evidence="12">
    <location>
        <begin position="55"/>
        <end position="345"/>
    </location>
</feature>
<dbReference type="NCBIfam" id="TIGR01036">
    <property type="entry name" value="pyrD_sub2"/>
    <property type="match status" value="1"/>
</dbReference>
<feature type="binding site" evidence="11">
    <location>
        <position position="74"/>
    </location>
    <ligand>
        <name>substrate</name>
    </ligand>
</feature>
<feature type="binding site" evidence="11">
    <location>
        <position position="281"/>
    </location>
    <ligand>
        <name>FMN</name>
        <dbReference type="ChEBI" id="CHEBI:58210"/>
    </ligand>
</feature>
<keyword evidence="7 11" id="KW-0665">Pyrimidine biosynthesis</keyword>
<accession>A0A3P1X362</accession>
<keyword evidence="9 11" id="KW-0472">Membrane</keyword>
<comment type="subcellular location">
    <subcellularLocation>
        <location evidence="11">Cell membrane</location>
        <topology evidence="11">Peripheral membrane protein</topology>
    </subcellularLocation>
    <subcellularLocation>
        <location evidence="2">Membrane</location>
    </subcellularLocation>
</comment>
<keyword evidence="6 11" id="KW-0288">FMN</keyword>
<keyword evidence="8 11" id="KW-0560">Oxidoreductase</keyword>
<dbReference type="InterPro" id="IPR013785">
    <property type="entry name" value="Aldolase_TIM"/>
</dbReference>
<evidence type="ECO:0000256" key="10">
    <source>
        <dbReference type="ARBA" id="ARBA00048639"/>
    </source>
</evidence>
<evidence type="ECO:0000256" key="8">
    <source>
        <dbReference type="ARBA" id="ARBA00023002"/>
    </source>
</evidence>
<dbReference type="GO" id="GO:0005886">
    <property type="term" value="C:plasma membrane"/>
    <property type="evidence" value="ECO:0007669"/>
    <property type="project" value="UniProtKB-SubCell"/>
</dbReference>
<comment type="similarity">
    <text evidence="4 11">Belongs to the dihydroorotate dehydrogenase family. Type 2 subfamily.</text>
</comment>
<dbReference type="EMBL" id="RQYT01000002">
    <property type="protein sequence ID" value="RRD51203.1"/>
    <property type="molecule type" value="Genomic_DNA"/>
</dbReference>
<dbReference type="InterPro" id="IPR005720">
    <property type="entry name" value="Dihydroorotate_DH_cat"/>
</dbReference>
<evidence type="ECO:0000256" key="11">
    <source>
        <dbReference type="HAMAP-Rule" id="MF_00225"/>
    </source>
</evidence>
<evidence type="ECO:0000256" key="1">
    <source>
        <dbReference type="ARBA" id="ARBA00003125"/>
    </source>
</evidence>
<comment type="pathway">
    <text evidence="3 11">Pyrimidine metabolism; UMP biosynthesis via de novo pathway; orotate from (S)-dihydroorotate (quinone route): step 1/1.</text>
</comment>
<feature type="binding site" evidence="11">
    <location>
        <position position="187"/>
    </location>
    <ligand>
        <name>FMN</name>
        <dbReference type="ChEBI" id="CHEBI:58210"/>
    </ligand>
</feature>
<dbReference type="PANTHER" id="PTHR48109">
    <property type="entry name" value="DIHYDROOROTATE DEHYDROGENASE (QUINONE), MITOCHONDRIAL-RELATED"/>
    <property type="match status" value="1"/>
</dbReference>
<dbReference type="PROSITE" id="PS00912">
    <property type="entry name" value="DHODEHASE_2"/>
    <property type="match status" value="1"/>
</dbReference>
<feature type="binding site" evidence="11">
    <location>
        <begin position="70"/>
        <end position="74"/>
    </location>
    <ligand>
        <name>FMN</name>
        <dbReference type="ChEBI" id="CHEBI:58210"/>
    </ligand>
</feature>
<dbReference type="GO" id="GO:0005737">
    <property type="term" value="C:cytoplasm"/>
    <property type="evidence" value="ECO:0007669"/>
    <property type="project" value="InterPro"/>
</dbReference>
<evidence type="ECO:0000256" key="4">
    <source>
        <dbReference type="ARBA" id="ARBA00005359"/>
    </source>
</evidence>
<dbReference type="InterPro" id="IPR001295">
    <property type="entry name" value="Dihydroorotate_DH_CS"/>
</dbReference>
<keyword evidence="5 11" id="KW-0285">Flavoprotein</keyword>
<dbReference type="GO" id="GO:0106430">
    <property type="term" value="F:dihydroorotate dehydrogenase (quinone) activity"/>
    <property type="evidence" value="ECO:0007669"/>
    <property type="project" value="UniProtKB-EC"/>
</dbReference>
<feature type="binding site" evidence="11">
    <location>
        <position position="192"/>
    </location>
    <ligand>
        <name>substrate</name>
    </ligand>
</feature>
<dbReference type="PANTHER" id="PTHR48109:SF4">
    <property type="entry name" value="DIHYDROOROTATE DEHYDROGENASE (QUINONE), MITOCHONDRIAL"/>
    <property type="match status" value="1"/>
</dbReference>
<comment type="catalytic activity">
    <reaction evidence="10 11">
        <text>(S)-dihydroorotate + a quinone = orotate + a quinol</text>
        <dbReference type="Rhea" id="RHEA:30187"/>
        <dbReference type="ChEBI" id="CHEBI:24646"/>
        <dbReference type="ChEBI" id="CHEBI:30839"/>
        <dbReference type="ChEBI" id="CHEBI:30864"/>
        <dbReference type="ChEBI" id="CHEBI:132124"/>
        <dbReference type="EC" id="1.3.5.2"/>
    </reaction>
</comment>
<comment type="subunit">
    <text evidence="11">Monomer.</text>
</comment>
<evidence type="ECO:0000259" key="12">
    <source>
        <dbReference type="Pfam" id="PF01180"/>
    </source>
</evidence>
<feature type="binding site" evidence="11">
    <location>
        <position position="154"/>
    </location>
    <ligand>
        <name>FMN</name>
        <dbReference type="ChEBI" id="CHEBI:58210"/>
    </ligand>
</feature>
<evidence type="ECO:0000256" key="2">
    <source>
        <dbReference type="ARBA" id="ARBA00004370"/>
    </source>
</evidence>
<evidence type="ECO:0000256" key="5">
    <source>
        <dbReference type="ARBA" id="ARBA00022630"/>
    </source>
</evidence>
<evidence type="ECO:0000256" key="9">
    <source>
        <dbReference type="ARBA" id="ARBA00023136"/>
    </source>
</evidence>
<evidence type="ECO:0000313" key="13">
    <source>
        <dbReference type="EMBL" id="RRD51203.1"/>
    </source>
</evidence>
<dbReference type="HAMAP" id="MF_00225">
    <property type="entry name" value="DHO_dh_type2"/>
    <property type="match status" value="1"/>
</dbReference>
<feature type="active site" description="Nucleophile" evidence="11">
    <location>
        <position position="190"/>
    </location>
</feature>
<comment type="function">
    <text evidence="1 11">Catalyzes the conversion of dihydroorotate to orotate with quinone as electron acceptor.</text>
</comment>
<proteinExistence type="inferred from homology"/>
<dbReference type="InterPro" id="IPR050074">
    <property type="entry name" value="DHO_dehydrogenase"/>
</dbReference>
<reference evidence="13 14" key="1">
    <citation type="submission" date="2018-11" db="EMBL/GenBank/DDBJ databases">
        <title>Genomes From Bacteria Associated with the Canine Oral Cavity: a Test Case for Automated Genome-Based Taxonomic Assignment.</title>
        <authorList>
            <person name="Coil D.A."/>
            <person name="Jospin G."/>
            <person name="Darling A.E."/>
            <person name="Wallis C."/>
            <person name="Davis I.J."/>
            <person name="Harris S."/>
            <person name="Eisen J.A."/>
            <person name="Holcombe L.J."/>
            <person name="O'Flynn C."/>
        </authorList>
    </citation>
    <scope>NUCLEOTIDE SEQUENCE [LARGE SCALE GENOMIC DNA]</scope>
    <source>
        <strain evidence="13 14">OH2822_COT-296</strain>
    </source>
</reference>
<feature type="binding site" evidence="11">
    <location>
        <position position="228"/>
    </location>
    <ligand>
        <name>FMN</name>
        <dbReference type="ChEBI" id="CHEBI:58210"/>
    </ligand>
</feature>
<protein>
    <recommendedName>
        <fullName evidence="11">Dihydroorotate dehydrogenase (quinone)</fullName>
        <ecNumber evidence="11">1.3.5.2</ecNumber>
    </recommendedName>
    <alternativeName>
        <fullName evidence="11">DHOdehase</fullName>
        <shortName evidence="11">DHOD</shortName>
        <shortName evidence="11">DHODase</shortName>
    </alternativeName>
    <alternativeName>
        <fullName evidence="11">Dihydroorotate oxidase</fullName>
    </alternativeName>
</protein>
<sequence>MTGLLTRAELGAYQRLVRPVLFRLFGGDPEVVHERMIEWMGHVPGTRSARVVDPVEVAGIRFPNRVGVAAGLDKDGVAAAAWARLGFGFAELGTVTGRPQPGNPKPRIMRAVASRAIVNRMGFNNAGADALADRLLKRGVTRGTGRLGIPLGVSIGKTKAVPLDKAHDDYLASVTAIRPHADYIAVNVSSPNTPGLRSLQAAHEVAALLRVVVTAAVDGAEQVPVLVKLAPDLEDDDLVNTLAAIEESGAAGVIATNTTLSRRGLAPADARLAAEAGGLSGAPLTARALAFVDRVAGLTELPIIGVGGIMSPADAGRMFDAGARLIQLYTGFIYAGPALVRGIHELTGVRV</sequence>
<dbReference type="Gene3D" id="3.20.20.70">
    <property type="entry name" value="Aldolase class I"/>
    <property type="match status" value="1"/>
</dbReference>